<accession>A0A392S7X9</accession>
<dbReference type="Proteomes" id="UP000265520">
    <property type="component" value="Unassembled WGS sequence"/>
</dbReference>
<evidence type="ECO:0000313" key="1">
    <source>
        <dbReference type="EMBL" id="MCI43996.1"/>
    </source>
</evidence>
<dbReference type="EMBL" id="LXQA010324612">
    <property type="protein sequence ID" value="MCI43996.1"/>
    <property type="molecule type" value="Genomic_DNA"/>
</dbReference>
<proteinExistence type="predicted"/>
<evidence type="ECO:0000313" key="2">
    <source>
        <dbReference type="Proteomes" id="UP000265520"/>
    </source>
</evidence>
<organism evidence="1 2">
    <name type="scientific">Trifolium medium</name>
    <dbReference type="NCBI Taxonomy" id="97028"/>
    <lineage>
        <taxon>Eukaryota</taxon>
        <taxon>Viridiplantae</taxon>
        <taxon>Streptophyta</taxon>
        <taxon>Embryophyta</taxon>
        <taxon>Tracheophyta</taxon>
        <taxon>Spermatophyta</taxon>
        <taxon>Magnoliopsida</taxon>
        <taxon>eudicotyledons</taxon>
        <taxon>Gunneridae</taxon>
        <taxon>Pentapetalae</taxon>
        <taxon>rosids</taxon>
        <taxon>fabids</taxon>
        <taxon>Fabales</taxon>
        <taxon>Fabaceae</taxon>
        <taxon>Papilionoideae</taxon>
        <taxon>50 kb inversion clade</taxon>
        <taxon>NPAAA clade</taxon>
        <taxon>Hologalegina</taxon>
        <taxon>IRL clade</taxon>
        <taxon>Trifolieae</taxon>
        <taxon>Trifolium</taxon>
    </lineage>
</organism>
<protein>
    <submittedName>
        <fullName evidence="1">Uncharacterized protein</fullName>
    </submittedName>
</protein>
<reference evidence="1 2" key="1">
    <citation type="journal article" date="2018" name="Front. Plant Sci.">
        <title>Red Clover (Trifolium pratense) and Zigzag Clover (T. medium) - A Picture of Genomic Similarities and Differences.</title>
        <authorList>
            <person name="Dluhosova J."/>
            <person name="Istvanek J."/>
            <person name="Nedelnik J."/>
            <person name="Repkova J."/>
        </authorList>
    </citation>
    <scope>NUCLEOTIDE SEQUENCE [LARGE SCALE GENOMIC DNA]</scope>
    <source>
        <strain evidence="2">cv. 10/8</strain>
        <tissue evidence="1">Leaf</tissue>
    </source>
</reference>
<name>A0A392S7X9_9FABA</name>
<sequence length="79" mass="9621">YETTLFFKLIESKSIVKQLVASEDSFEDAETLVVTSWEQEKSWVQERNTLRLWSWKKMELFTLETVKLERFKVWVQFIL</sequence>
<comment type="caution">
    <text evidence="1">The sequence shown here is derived from an EMBL/GenBank/DDBJ whole genome shotgun (WGS) entry which is preliminary data.</text>
</comment>
<feature type="non-terminal residue" evidence="1">
    <location>
        <position position="1"/>
    </location>
</feature>
<keyword evidence="2" id="KW-1185">Reference proteome</keyword>
<dbReference type="AlphaFoldDB" id="A0A392S7X9"/>